<evidence type="ECO:0000313" key="15">
    <source>
        <dbReference type="Proteomes" id="UP000563094"/>
    </source>
</evidence>
<gene>
    <name evidence="14" type="ORF">FHS90_000697</name>
</gene>
<accession>A0A839GK79</accession>
<evidence type="ECO:0000256" key="9">
    <source>
        <dbReference type="ARBA" id="ARBA00040743"/>
    </source>
</evidence>
<dbReference type="SUPFAM" id="SSF54534">
    <property type="entry name" value="FKBP-like"/>
    <property type="match status" value="1"/>
</dbReference>
<dbReference type="PROSITE" id="PS50198">
    <property type="entry name" value="PPIC_PPIASE_2"/>
    <property type="match status" value="1"/>
</dbReference>
<dbReference type="Pfam" id="PF13616">
    <property type="entry name" value="Rotamase_3"/>
    <property type="match status" value="1"/>
</dbReference>
<evidence type="ECO:0000256" key="6">
    <source>
        <dbReference type="ARBA" id="ARBA00023136"/>
    </source>
</evidence>
<evidence type="ECO:0000256" key="4">
    <source>
        <dbReference type="ARBA" id="ARBA00022692"/>
    </source>
</evidence>
<evidence type="ECO:0000256" key="2">
    <source>
        <dbReference type="ARBA" id="ARBA00022475"/>
    </source>
</evidence>
<keyword evidence="3" id="KW-0997">Cell inner membrane</keyword>
<dbReference type="Gene3D" id="3.10.50.40">
    <property type="match status" value="1"/>
</dbReference>
<name>A0A839GK79_9BACT</name>
<dbReference type="PANTHER" id="PTHR47529:SF1">
    <property type="entry name" value="PERIPLASMIC CHAPERONE PPID"/>
    <property type="match status" value="1"/>
</dbReference>
<comment type="caution">
    <text evidence="14">The sequence shown here is derived from an EMBL/GenBank/DDBJ whole genome shotgun (WGS) entry which is preliminary data.</text>
</comment>
<dbReference type="PANTHER" id="PTHR47529">
    <property type="entry name" value="PEPTIDYL-PROLYL CIS-TRANS ISOMERASE D"/>
    <property type="match status" value="1"/>
</dbReference>
<organism evidence="14 15">
    <name type="scientific">Rufibacter quisquiliarum</name>
    <dbReference type="NCBI Taxonomy" id="1549639"/>
    <lineage>
        <taxon>Bacteria</taxon>
        <taxon>Pseudomonadati</taxon>
        <taxon>Bacteroidota</taxon>
        <taxon>Cytophagia</taxon>
        <taxon>Cytophagales</taxon>
        <taxon>Hymenobacteraceae</taxon>
        <taxon>Rufibacter</taxon>
    </lineage>
</organism>
<sequence>MALINKIREKSGFAIGAIAIGLLIFIVLGDLLGPNSRLFGNNMTVGEIAGHEVSVQEFEALFEETRNNYANQYGRQPSEAEMASLREQTWNQLVFKYAFEDEFKSLGIGVSDEELVDMVQGKNVHPALKQMFTDPQTGQFNVEQVKQTLRNLKNLPPEQQAAWYKYEQDLATDRLRNKYYNLFTLSNYVTTAEAKRYNQEQNEKASLTYLFVPYFSIADSTIKVTDDQLSEYLNKNKKKFEVEAGRSIAYVTVPVAPSKEDSTAYQTETAELASRFATTENDSLFVKAESDTPFNGAFVPAHELPEELKKESLEQGKIYGPFVQNGNFSLYKIIGTKNGGAASARASHILIKPENTTPEAKAAAKAKAQDLLNQIKGGANFAQLAAQHGTDGTASMGGDLGWFTEGRMVPAFEKAVFGATGAGLLPNLVETDYGYHIVKITEPKTTKTYQVAQLTRALTPSDNSREYAYSRASALASASSSLEDFNQEVAKEKGLSKAEAKNIAAADRNINNLANARELVRWAYGEDTEVGDVSPVITLDDQFVVAVLTGKREKGTAKVEDVRDELTAAVRNELKAQKIKEKLGTISGSLDQAAAKYGPDAIVRPATDVTLATANVPGLGFEPVAIGRAFGLKPGQRTQPIEGEGGVVVVELTALAPAPPITDLNNVKQQLVGLRAGRVQGALYEAVRKNANVEDNRVRFF</sequence>
<keyword evidence="6 12" id="KW-0472">Membrane</keyword>
<dbReference type="AlphaFoldDB" id="A0A839GK79"/>
<dbReference type="GO" id="GO:0003755">
    <property type="term" value="F:peptidyl-prolyl cis-trans isomerase activity"/>
    <property type="evidence" value="ECO:0007669"/>
    <property type="project" value="UniProtKB-KW"/>
</dbReference>
<keyword evidence="11 14" id="KW-0413">Isomerase</keyword>
<keyword evidence="11" id="KW-0697">Rotamase</keyword>
<evidence type="ECO:0000256" key="8">
    <source>
        <dbReference type="ARBA" id="ARBA00038408"/>
    </source>
</evidence>
<dbReference type="RefSeq" id="WP_066832573.1">
    <property type="nucleotide sequence ID" value="NZ_JACJIQ010000002.1"/>
</dbReference>
<dbReference type="Proteomes" id="UP000563094">
    <property type="component" value="Unassembled WGS sequence"/>
</dbReference>
<evidence type="ECO:0000256" key="10">
    <source>
        <dbReference type="ARBA" id="ARBA00042775"/>
    </source>
</evidence>
<comment type="subcellular location">
    <subcellularLocation>
        <location evidence="1">Cell inner membrane</location>
        <topology evidence="1">Single-pass type II membrane protein</topology>
        <orientation evidence="1">Periplasmic side</orientation>
    </subcellularLocation>
</comment>
<evidence type="ECO:0000256" key="7">
    <source>
        <dbReference type="ARBA" id="ARBA00023186"/>
    </source>
</evidence>
<dbReference type="SUPFAM" id="SSF109998">
    <property type="entry name" value="Triger factor/SurA peptide-binding domain-like"/>
    <property type="match status" value="1"/>
</dbReference>
<dbReference type="InterPro" id="IPR027304">
    <property type="entry name" value="Trigger_fact/SurA_dom_sf"/>
</dbReference>
<dbReference type="InterPro" id="IPR000297">
    <property type="entry name" value="PPIase_PpiC"/>
</dbReference>
<protein>
    <recommendedName>
        <fullName evidence="9">Periplasmic chaperone PpiD</fullName>
    </recommendedName>
    <alternativeName>
        <fullName evidence="10">Periplasmic folding chaperone</fullName>
    </alternativeName>
</protein>
<evidence type="ECO:0000256" key="12">
    <source>
        <dbReference type="SAM" id="Phobius"/>
    </source>
</evidence>
<keyword evidence="4 12" id="KW-0812">Transmembrane</keyword>
<dbReference type="InterPro" id="IPR046357">
    <property type="entry name" value="PPIase_dom_sf"/>
</dbReference>
<feature type="domain" description="PpiC" evidence="13">
    <location>
        <begin position="341"/>
        <end position="442"/>
    </location>
</feature>
<evidence type="ECO:0000259" key="13">
    <source>
        <dbReference type="PROSITE" id="PS50198"/>
    </source>
</evidence>
<reference evidence="14 15" key="1">
    <citation type="submission" date="2020-08" db="EMBL/GenBank/DDBJ databases">
        <title>Genomic Encyclopedia of Type Strains, Phase IV (KMG-IV): sequencing the most valuable type-strain genomes for metagenomic binning, comparative biology and taxonomic classification.</title>
        <authorList>
            <person name="Goeker M."/>
        </authorList>
    </citation>
    <scope>NUCLEOTIDE SEQUENCE [LARGE SCALE GENOMIC DNA]</scope>
    <source>
        <strain evidence="14 15">DSM 29854</strain>
    </source>
</reference>
<evidence type="ECO:0000256" key="1">
    <source>
        <dbReference type="ARBA" id="ARBA00004382"/>
    </source>
</evidence>
<keyword evidence="5 12" id="KW-1133">Transmembrane helix</keyword>
<evidence type="ECO:0000313" key="14">
    <source>
        <dbReference type="EMBL" id="MBA9075995.1"/>
    </source>
</evidence>
<evidence type="ECO:0000256" key="5">
    <source>
        <dbReference type="ARBA" id="ARBA00022989"/>
    </source>
</evidence>
<keyword evidence="7" id="KW-0143">Chaperone</keyword>
<dbReference type="Pfam" id="PF13623">
    <property type="entry name" value="SurA_N_2"/>
    <property type="match status" value="1"/>
</dbReference>
<evidence type="ECO:0000256" key="11">
    <source>
        <dbReference type="PROSITE-ProRule" id="PRU00278"/>
    </source>
</evidence>
<proteinExistence type="inferred from homology"/>
<feature type="transmembrane region" description="Helical" evidence="12">
    <location>
        <begin position="12"/>
        <end position="33"/>
    </location>
</feature>
<evidence type="ECO:0000256" key="3">
    <source>
        <dbReference type="ARBA" id="ARBA00022519"/>
    </source>
</evidence>
<keyword evidence="2" id="KW-1003">Cell membrane</keyword>
<comment type="similarity">
    <text evidence="8">Belongs to the PpiD chaperone family.</text>
</comment>
<keyword evidence="15" id="KW-1185">Reference proteome</keyword>
<dbReference type="EMBL" id="JACJIQ010000002">
    <property type="protein sequence ID" value="MBA9075995.1"/>
    <property type="molecule type" value="Genomic_DNA"/>
</dbReference>
<dbReference type="GO" id="GO:0005886">
    <property type="term" value="C:plasma membrane"/>
    <property type="evidence" value="ECO:0007669"/>
    <property type="project" value="UniProtKB-SubCell"/>
</dbReference>
<dbReference type="InterPro" id="IPR052029">
    <property type="entry name" value="PpiD_chaperone"/>
</dbReference>